<keyword evidence="1" id="KW-0863">Zinc-finger</keyword>
<keyword evidence="1" id="KW-0479">Metal-binding</keyword>
<protein>
    <recommendedName>
        <fullName evidence="4">CCHC-type domain-containing protein</fullName>
    </recommendedName>
</protein>
<dbReference type="AlphaFoldDB" id="A0A8S9Y5Y2"/>
<feature type="domain" description="CCHC-type" evidence="4">
    <location>
        <begin position="783"/>
        <end position="798"/>
    </location>
</feature>
<dbReference type="Gene3D" id="4.10.60.10">
    <property type="entry name" value="Zinc finger, CCHC-type"/>
    <property type="match status" value="1"/>
</dbReference>
<feature type="region of interest" description="Disordered" evidence="3">
    <location>
        <begin position="397"/>
        <end position="538"/>
    </location>
</feature>
<evidence type="ECO:0000313" key="5">
    <source>
        <dbReference type="EMBL" id="KAF6215746.1"/>
    </source>
</evidence>
<evidence type="ECO:0000313" key="6">
    <source>
        <dbReference type="Proteomes" id="UP000466442"/>
    </source>
</evidence>
<feature type="region of interest" description="Disordered" evidence="3">
    <location>
        <begin position="1"/>
        <end position="99"/>
    </location>
</feature>
<accession>A0A8S9Y5Y2</accession>
<feature type="compositionally biased region" description="Basic and acidic residues" evidence="3">
    <location>
        <begin position="460"/>
        <end position="472"/>
    </location>
</feature>
<dbReference type="Proteomes" id="UP000466442">
    <property type="component" value="Linkage Group LG1"/>
</dbReference>
<dbReference type="GO" id="GO:0003676">
    <property type="term" value="F:nucleic acid binding"/>
    <property type="evidence" value="ECO:0007669"/>
    <property type="project" value="InterPro"/>
</dbReference>
<comment type="caution">
    <text evidence="5">The sequence shown here is derived from an EMBL/GenBank/DDBJ whole genome shotgun (WGS) entry which is preliminary data.</text>
</comment>
<dbReference type="OrthoDB" id="6629358at2759"/>
<proteinExistence type="predicted"/>
<keyword evidence="2" id="KW-0175">Coiled coil</keyword>
<evidence type="ECO:0000256" key="2">
    <source>
        <dbReference type="SAM" id="Coils"/>
    </source>
</evidence>
<dbReference type="InterPro" id="IPR036875">
    <property type="entry name" value="Znf_CCHC_sf"/>
</dbReference>
<dbReference type="SUPFAM" id="SSF57756">
    <property type="entry name" value="Retrovirus zinc finger-like domains"/>
    <property type="match status" value="1"/>
</dbReference>
<sequence length="978" mass="104542">MEQAQEEVVTDNQGEGTSTPQGEDPIRAQFQRLSIQGGPPGPSRDPDLEKYLEEAARKFHAERKEGKWKARPNNKIRKRRNEQVPASASDDGGAGWDGAGAPVPYLAPTVAEQAIQAGETQTRLNGKEVTLANKQLKKELGNSSNEIRELEEHLSTYSDEMKENTEAIRGLRAELVALWDQNEQLAARNDVLEKRASTALGELSAYITREFSSAKHAKYLSMRVDLIETVHRELEDDLGLMGKIYPRLVSLETSVAHIAGCLEGLGSAGQAEAGQMDMGAIQQCVQTIVRKEVQAVQATLEAVDSRDEGEERRLLSKLTEKCDDMVEAVTRTIAGKLSPISKRPVVIPPSTLDSLVDQLASRMDEVAKEWADAVSKSVQEALNRNLVREEPALASVLSHSTGESGPRVKSAPTLPSNKGKATFSEMLQGPGRVITTPVASQKRRNKGENKKGTPSPPRGHGIDGKANTREPAKNAAGPSVTRGRGGVEDKTPTADSKQRKRGKGGKTAKLPTGPRPEDTRGLPRTAGAPKDNSGDRQGQIVQANPRDCAAGWQQVSYRKGKSGSLPAPSRVRQALPVKRIIEEGIKVADRLRGNFDITVTAALGMESPRHHLTQCLDPEKGKIKVRRIRNVDPHTFVVSVASESDAEALMQSTAVVMAGFTAQRGAASRCPRVVVRGVEKCISAEDLPVAIWRRNGDLFAELADGAQPSDCIRVCHRLGSGNSPLTAWVLAVTPAVRKTMVDASSIFIGLRECRVSDHITATQCTKCYGFGHPTRVCSAKIACRQCGNRGHLTSGCPNKSKGQKCVNCAAAGRIDRAHRPDDQSRCVEWELAKIKVASLTEYGSPGGVATLTPASVRPTLGPGAPKGARPQDANKPQSEGGAKPKGPKPKPGPQANSGDGGGAKQGKVDDSKKEETPCKDPPTDEPTSGPKSDGTPDGGEGNSQEGPNPKEGNADELTKNTQDIDPSSEDGDASGGHS</sequence>
<dbReference type="GO" id="GO:0008270">
    <property type="term" value="F:zinc ion binding"/>
    <property type="evidence" value="ECO:0007669"/>
    <property type="project" value="UniProtKB-KW"/>
</dbReference>
<organism evidence="5 6">
    <name type="scientific">Apolygus lucorum</name>
    <name type="common">Small green plant bug</name>
    <name type="synonym">Lygocoris lucorum</name>
    <dbReference type="NCBI Taxonomy" id="248454"/>
    <lineage>
        <taxon>Eukaryota</taxon>
        <taxon>Metazoa</taxon>
        <taxon>Ecdysozoa</taxon>
        <taxon>Arthropoda</taxon>
        <taxon>Hexapoda</taxon>
        <taxon>Insecta</taxon>
        <taxon>Pterygota</taxon>
        <taxon>Neoptera</taxon>
        <taxon>Paraneoptera</taxon>
        <taxon>Hemiptera</taxon>
        <taxon>Heteroptera</taxon>
        <taxon>Panheteroptera</taxon>
        <taxon>Cimicomorpha</taxon>
        <taxon>Miridae</taxon>
        <taxon>Mirini</taxon>
        <taxon>Apolygus</taxon>
    </lineage>
</organism>
<feature type="compositionally biased region" description="Basic and acidic residues" evidence="3">
    <location>
        <begin position="44"/>
        <end position="68"/>
    </location>
</feature>
<feature type="compositionally biased region" description="Basic and acidic residues" evidence="3">
    <location>
        <begin position="906"/>
        <end position="922"/>
    </location>
</feature>
<evidence type="ECO:0000256" key="1">
    <source>
        <dbReference type="PROSITE-ProRule" id="PRU00047"/>
    </source>
</evidence>
<dbReference type="PROSITE" id="PS50158">
    <property type="entry name" value="ZF_CCHC"/>
    <property type="match status" value="1"/>
</dbReference>
<keyword evidence="6" id="KW-1185">Reference proteome</keyword>
<gene>
    <name evidence="5" type="ORF">GE061_000079</name>
</gene>
<reference evidence="5" key="1">
    <citation type="journal article" date="2021" name="Mol. Ecol. Resour.">
        <title>Apolygus lucorum genome provides insights into omnivorousness and mesophyll feeding.</title>
        <authorList>
            <person name="Liu Y."/>
            <person name="Liu H."/>
            <person name="Wang H."/>
            <person name="Huang T."/>
            <person name="Liu B."/>
            <person name="Yang B."/>
            <person name="Yin L."/>
            <person name="Li B."/>
            <person name="Zhang Y."/>
            <person name="Zhang S."/>
            <person name="Jiang F."/>
            <person name="Zhang X."/>
            <person name="Ren Y."/>
            <person name="Wang B."/>
            <person name="Wang S."/>
            <person name="Lu Y."/>
            <person name="Wu K."/>
            <person name="Fan W."/>
            <person name="Wang G."/>
        </authorList>
    </citation>
    <scope>NUCLEOTIDE SEQUENCE</scope>
    <source>
        <strain evidence="5">12Hb</strain>
    </source>
</reference>
<feature type="compositionally biased region" description="Basic residues" evidence="3">
    <location>
        <begin position="69"/>
        <end position="80"/>
    </location>
</feature>
<feature type="region of interest" description="Disordered" evidence="3">
    <location>
        <begin position="842"/>
        <end position="978"/>
    </location>
</feature>
<evidence type="ECO:0000256" key="3">
    <source>
        <dbReference type="SAM" id="MobiDB-lite"/>
    </source>
</evidence>
<evidence type="ECO:0000259" key="4">
    <source>
        <dbReference type="PROSITE" id="PS50158"/>
    </source>
</evidence>
<feature type="compositionally biased region" description="Polar residues" evidence="3">
    <location>
        <begin position="10"/>
        <end position="21"/>
    </location>
</feature>
<name>A0A8S9Y5Y2_APOLU</name>
<keyword evidence="1" id="KW-0862">Zinc</keyword>
<dbReference type="EMBL" id="WIXP02000001">
    <property type="protein sequence ID" value="KAF6215746.1"/>
    <property type="molecule type" value="Genomic_DNA"/>
</dbReference>
<dbReference type="InterPro" id="IPR001878">
    <property type="entry name" value="Znf_CCHC"/>
</dbReference>
<feature type="coiled-coil region" evidence="2">
    <location>
        <begin position="133"/>
        <end position="174"/>
    </location>
</feature>